<reference evidence="2 3" key="1">
    <citation type="journal article" date="2010" name="Genome Biol. Evol.">
        <title>The sequence of a 1.8-mb bacterial linear plasmid reveals a rich evolutionary reservoir of secondary metabolic pathways.</title>
        <authorList>
            <person name="Medema M.H."/>
            <person name="Trefzer A."/>
            <person name="Kovalchuk A."/>
            <person name="van den Berg M."/>
            <person name="Mueller U."/>
            <person name="Heijne W."/>
            <person name="Wu L."/>
            <person name="Alam M.T."/>
            <person name="Ronning C.M."/>
            <person name="Nierman W.C."/>
            <person name="Bovenberg R.A.L."/>
            <person name="Breitling R."/>
            <person name="Takano E."/>
        </authorList>
    </citation>
    <scope>NUCLEOTIDE SEQUENCE [LARGE SCALE GENOMIC DNA]</scope>
    <source>
        <strain evidence="3">ATCC 27064 / DSM 738 / JCM 4710 / NBRC 13307 / NCIMB 12785 / NRRL 3585 / VKM Ac-602</strain>
        <plasmid evidence="2">pSCL4</plasmid>
    </source>
</reference>
<proteinExistence type="predicted"/>
<dbReference type="KEGG" id="sclf:BB341_28060"/>
<dbReference type="AlphaFoldDB" id="B5GN62"/>
<keyword evidence="1" id="KW-0732">Signal</keyword>
<sequence>MCDVMHTTSRRGTIMRSRRTLATTAAAVACAAAALGTGTATAATTSAATAPGGPVPSCVSVVVQSPGPVTRVQFTNNCQTAVQVGVATSTDPASFCVRLEPGNRYLLATQGNFVRAYSC</sequence>
<dbReference type="EMBL" id="CM000914">
    <property type="protein sequence ID" value="EFG04255.2"/>
    <property type="molecule type" value="Genomic_DNA"/>
</dbReference>
<feature type="signal peptide" evidence="1">
    <location>
        <begin position="1"/>
        <end position="42"/>
    </location>
</feature>
<evidence type="ECO:0008006" key="4">
    <source>
        <dbReference type="Google" id="ProtNLM"/>
    </source>
</evidence>
<dbReference type="PROSITE" id="PS51318">
    <property type="entry name" value="TAT"/>
    <property type="match status" value="1"/>
</dbReference>
<dbReference type="InterPro" id="IPR006311">
    <property type="entry name" value="TAT_signal"/>
</dbReference>
<dbReference type="Gene3D" id="2.60.40.20">
    <property type="entry name" value="Alpha-amylase inhibitor"/>
    <property type="match status" value="1"/>
</dbReference>
<keyword evidence="2" id="KW-0614">Plasmid</keyword>
<evidence type="ECO:0000313" key="3">
    <source>
        <dbReference type="Proteomes" id="UP000002357"/>
    </source>
</evidence>
<evidence type="ECO:0000256" key="1">
    <source>
        <dbReference type="SAM" id="SignalP"/>
    </source>
</evidence>
<name>B5GN62_STRCL</name>
<dbReference type="Proteomes" id="UP000002357">
    <property type="component" value="Plasmid pSCL4"/>
</dbReference>
<gene>
    <name evidence="2" type="ORF">SCLAV_p0768</name>
</gene>
<dbReference type="InterPro" id="IPR036379">
    <property type="entry name" value="A-amylase_inhib_sf"/>
</dbReference>
<dbReference type="GO" id="GO:0015066">
    <property type="term" value="F:alpha-amylase inhibitor activity"/>
    <property type="evidence" value="ECO:0007669"/>
    <property type="project" value="InterPro"/>
</dbReference>
<organism evidence="2 3">
    <name type="scientific">Streptomyces clavuligerus</name>
    <dbReference type="NCBI Taxonomy" id="1901"/>
    <lineage>
        <taxon>Bacteria</taxon>
        <taxon>Bacillati</taxon>
        <taxon>Actinomycetota</taxon>
        <taxon>Actinomycetes</taxon>
        <taxon>Kitasatosporales</taxon>
        <taxon>Streptomycetaceae</taxon>
        <taxon>Streptomyces</taxon>
    </lineage>
</organism>
<protein>
    <recommendedName>
        <fullName evidence="4">Secreted protein</fullName>
    </recommendedName>
</protein>
<keyword evidence="3" id="KW-1185">Reference proteome</keyword>
<accession>B5GN62</accession>
<feature type="chain" id="PRO_5010492490" description="Secreted protein" evidence="1">
    <location>
        <begin position="43"/>
        <end position="119"/>
    </location>
</feature>
<geneLocation type="plasmid" evidence="2 3">
    <name>pSCL4</name>
</geneLocation>
<evidence type="ECO:0000313" key="2">
    <source>
        <dbReference type="EMBL" id="EFG04255.2"/>
    </source>
</evidence>